<reference evidence="1" key="1">
    <citation type="submission" date="2023-03" db="EMBL/GenBank/DDBJ databases">
        <title>Chromosome-level genomes of two armyworms, Mythimna separata and Mythimna loreyi, provide insights into the biosynthesis and reception of sex pheromones.</title>
        <authorList>
            <person name="Zhao H."/>
        </authorList>
    </citation>
    <scope>NUCLEOTIDE SEQUENCE</scope>
    <source>
        <strain evidence="1">BeijingLab</strain>
        <tissue evidence="1">Pupa</tissue>
    </source>
</reference>
<name>A0AAD7YVR7_MYTSE</name>
<dbReference type="PANTHER" id="PTHR46238:SF8">
    <property type="entry name" value="ENDONUCLEASE_EXONUCLEASE_PHOSPHATASE DOMAIN-CONTAINING PROTEIN"/>
    <property type="match status" value="1"/>
</dbReference>
<dbReference type="AlphaFoldDB" id="A0AAD7YVR7"/>
<accession>A0AAD7YVR7</accession>
<evidence type="ECO:0000313" key="2">
    <source>
        <dbReference type="Proteomes" id="UP001231518"/>
    </source>
</evidence>
<proteinExistence type="predicted"/>
<evidence type="ECO:0000313" key="1">
    <source>
        <dbReference type="EMBL" id="KAJ8728963.1"/>
    </source>
</evidence>
<sequence length="87" mass="9730">MSYGSSDSNTIRIGSDLITRSDKFRYLGSVLHESGKVDDDDQAHIGAVWAKWREITGVVSDRKMPPKLKGQIYKCIIRPVLLYGGEC</sequence>
<organism evidence="1 2">
    <name type="scientific">Mythimna separata</name>
    <name type="common">Oriental armyworm</name>
    <name type="synonym">Pseudaletia separata</name>
    <dbReference type="NCBI Taxonomy" id="271217"/>
    <lineage>
        <taxon>Eukaryota</taxon>
        <taxon>Metazoa</taxon>
        <taxon>Ecdysozoa</taxon>
        <taxon>Arthropoda</taxon>
        <taxon>Hexapoda</taxon>
        <taxon>Insecta</taxon>
        <taxon>Pterygota</taxon>
        <taxon>Neoptera</taxon>
        <taxon>Endopterygota</taxon>
        <taxon>Lepidoptera</taxon>
        <taxon>Glossata</taxon>
        <taxon>Ditrysia</taxon>
        <taxon>Noctuoidea</taxon>
        <taxon>Noctuidae</taxon>
        <taxon>Noctuinae</taxon>
        <taxon>Hadenini</taxon>
        <taxon>Mythimna</taxon>
    </lineage>
</organism>
<dbReference type="Proteomes" id="UP001231518">
    <property type="component" value="Chromosome 19"/>
</dbReference>
<comment type="caution">
    <text evidence="1">The sequence shown here is derived from an EMBL/GenBank/DDBJ whole genome shotgun (WGS) entry which is preliminary data.</text>
</comment>
<keyword evidence="2" id="KW-1185">Reference proteome</keyword>
<protein>
    <submittedName>
        <fullName evidence="1">Uncharacterized protein</fullName>
    </submittedName>
</protein>
<dbReference type="PANTHER" id="PTHR46238">
    <property type="entry name" value="REVERSE TRANSCRIPTASE DOMAIN-CONTAINING PROTEIN"/>
    <property type="match status" value="1"/>
</dbReference>
<gene>
    <name evidence="1" type="ORF">PYW07_006659</name>
</gene>
<dbReference type="EMBL" id="JARGEI010000007">
    <property type="protein sequence ID" value="KAJ8728963.1"/>
    <property type="molecule type" value="Genomic_DNA"/>
</dbReference>